<reference evidence="7" key="1">
    <citation type="journal article" date="2020" name="Stud. Mycol.">
        <title>101 Dothideomycetes genomes: a test case for predicting lifestyles and emergence of pathogens.</title>
        <authorList>
            <person name="Haridas S."/>
            <person name="Albert R."/>
            <person name="Binder M."/>
            <person name="Bloem J."/>
            <person name="Labutti K."/>
            <person name="Salamov A."/>
            <person name="Andreopoulos B."/>
            <person name="Baker S."/>
            <person name="Barry K."/>
            <person name="Bills G."/>
            <person name="Bluhm B."/>
            <person name="Cannon C."/>
            <person name="Castanera R."/>
            <person name="Culley D."/>
            <person name="Daum C."/>
            <person name="Ezra D."/>
            <person name="Gonzalez J."/>
            <person name="Henrissat B."/>
            <person name="Kuo A."/>
            <person name="Liang C."/>
            <person name="Lipzen A."/>
            <person name="Lutzoni F."/>
            <person name="Magnuson J."/>
            <person name="Mondo S."/>
            <person name="Nolan M."/>
            <person name="Ohm R."/>
            <person name="Pangilinan J."/>
            <person name="Park H.-J."/>
            <person name="Ramirez L."/>
            <person name="Alfaro M."/>
            <person name="Sun H."/>
            <person name="Tritt A."/>
            <person name="Yoshinaga Y."/>
            <person name="Zwiers L.-H."/>
            <person name="Turgeon B."/>
            <person name="Goodwin S."/>
            <person name="Spatafora J."/>
            <person name="Crous P."/>
            <person name="Grigoriev I."/>
        </authorList>
    </citation>
    <scope>NUCLEOTIDE SEQUENCE</scope>
    <source>
        <strain evidence="7">HMLAC05119</strain>
    </source>
</reference>
<feature type="region of interest" description="Disordered" evidence="6">
    <location>
        <begin position="449"/>
        <end position="479"/>
    </location>
</feature>
<evidence type="ECO:0000313" key="8">
    <source>
        <dbReference type="Proteomes" id="UP000800096"/>
    </source>
</evidence>
<dbReference type="SUPFAM" id="SSF143800">
    <property type="entry name" value="L28p-like"/>
    <property type="match status" value="1"/>
</dbReference>
<feature type="region of interest" description="Disordered" evidence="6">
    <location>
        <begin position="23"/>
        <end position="53"/>
    </location>
</feature>
<proteinExistence type="inferred from homology"/>
<sequence>MAPRGQLLSRSLDTPRLVVRTSQATQRTYSTAEPAPIVKNPLKPRKGGDLGSHLPKHVIPADAYIPAYPYGDHTLFKQANHGLYGLQMIHFGNNVSEKTNTKTRRYWKPNVIKKSLYSVALKKRIKLRITSQVLKTMDREGGLDRYLLRDNENRVKELGPLGWALRWTLMQRPEIRDKMRAEAAALGVDQATIDAQWPTQQMLAEQRTSARSLVKASELIPQAYEEAEEGGGEEDDKIISPLTKREKLVAHAAGPEYDKAIKAAQRYLGRENVETEEDGIKLAFIREKERKMAAESLKQKFADRLKDQFSDHDVAETRKRFNLPAELPDEKVRTIAYNQSRRQQIEEMGSYDAWRDKMDAEKLSSRQIRQNPQTQAEYREEYMAAIAEAEGAATNESLPHDKRRFLEYAIIKANIAIKAKNSGGKIAYINMMIERTRQPKNVSLRTLSRKAAAQQEDGSDAWASLVQVSSKHPEGRQNM</sequence>
<dbReference type="GO" id="GO:0003735">
    <property type="term" value="F:structural constituent of ribosome"/>
    <property type="evidence" value="ECO:0007669"/>
    <property type="project" value="InterPro"/>
</dbReference>
<dbReference type="PANTHER" id="PTHR13528:SF2">
    <property type="entry name" value="LARGE RIBOSOMAL SUBUNIT PROTEIN BL28M"/>
    <property type="match status" value="1"/>
</dbReference>
<evidence type="ECO:0000256" key="4">
    <source>
        <dbReference type="ARBA" id="ARBA00035269"/>
    </source>
</evidence>
<dbReference type="InterPro" id="IPR034704">
    <property type="entry name" value="Ribosomal_bL28/bL31-like_sf"/>
</dbReference>
<gene>
    <name evidence="7" type="ORF">BDU57DRAFT_530099</name>
</gene>
<dbReference type="AlphaFoldDB" id="A0A6A5QQR9"/>
<evidence type="ECO:0000256" key="3">
    <source>
        <dbReference type="ARBA" id="ARBA00023274"/>
    </source>
</evidence>
<evidence type="ECO:0000256" key="1">
    <source>
        <dbReference type="ARBA" id="ARBA00008760"/>
    </source>
</evidence>
<dbReference type="GO" id="GO:0005762">
    <property type="term" value="C:mitochondrial large ribosomal subunit"/>
    <property type="evidence" value="ECO:0007669"/>
    <property type="project" value="TreeGrafter"/>
</dbReference>
<organism evidence="7 8">
    <name type="scientific">Ampelomyces quisqualis</name>
    <name type="common">Powdery mildew agent</name>
    <dbReference type="NCBI Taxonomy" id="50730"/>
    <lineage>
        <taxon>Eukaryota</taxon>
        <taxon>Fungi</taxon>
        <taxon>Dikarya</taxon>
        <taxon>Ascomycota</taxon>
        <taxon>Pezizomycotina</taxon>
        <taxon>Dothideomycetes</taxon>
        <taxon>Pleosporomycetidae</taxon>
        <taxon>Pleosporales</taxon>
        <taxon>Pleosporineae</taxon>
        <taxon>Phaeosphaeriaceae</taxon>
        <taxon>Ampelomyces</taxon>
    </lineage>
</organism>
<dbReference type="PANTHER" id="PTHR13528">
    <property type="entry name" value="39S RIBOSOMAL PROTEIN L28, MITOCHONDRIAL"/>
    <property type="match status" value="1"/>
</dbReference>
<keyword evidence="2" id="KW-0689">Ribosomal protein</keyword>
<evidence type="ECO:0000256" key="2">
    <source>
        <dbReference type="ARBA" id="ARBA00022980"/>
    </source>
</evidence>
<dbReference type="Proteomes" id="UP000800096">
    <property type="component" value="Unassembled WGS sequence"/>
</dbReference>
<evidence type="ECO:0000256" key="5">
    <source>
        <dbReference type="ARBA" id="ARBA00037226"/>
    </source>
</evidence>
<protein>
    <recommendedName>
        <fullName evidence="4">Large ribosomal subunit protein bL28m</fullName>
    </recommendedName>
</protein>
<dbReference type="Gene3D" id="2.30.170.40">
    <property type="entry name" value="Ribosomal protein L28/L24"/>
    <property type="match status" value="1"/>
</dbReference>
<keyword evidence="3" id="KW-0687">Ribonucleoprotein</keyword>
<dbReference type="Pfam" id="PF00830">
    <property type="entry name" value="Ribosomal_L28"/>
    <property type="match status" value="1"/>
</dbReference>
<dbReference type="InterPro" id="IPR026569">
    <property type="entry name" value="Ribosomal_bL28"/>
</dbReference>
<comment type="similarity">
    <text evidence="1">Belongs to the bacterial ribosomal protein bL28 family.</text>
</comment>
<name>A0A6A5QQR9_AMPQU</name>
<dbReference type="EMBL" id="ML979135">
    <property type="protein sequence ID" value="KAF1917208.1"/>
    <property type="molecule type" value="Genomic_DNA"/>
</dbReference>
<evidence type="ECO:0000256" key="6">
    <source>
        <dbReference type="SAM" id="MobiDB-lite"/>
    </source>
</evidence>
<accession>A0A6A5QQR9</accession>
<comment type="function">
    <text evidence="5">Component of the mitochondrial ribosome (mitoribosome), a dedicated translation machinery responsible for the synthesis of mitochondrial genome-encoded proteins, including at least some of the essential transmembrane subunits of the mitochondrial respiratory chain. The mitoribosomes are attached to the mitochondrial inner membrane and translation products are cotranslationally integrated into the membrane.</text>
</comment>
<evidence type="ECO:0000313" key="7">
    <source>
        <dbReference type="EMBL" id="KAF1917208.1"/>
    </source>
</evidence>
<dbReference type="InterPro" id="IPR037147">
    <property type="entry name" value="Ribosomal_bL28_sf"/>
</dbReference>
<dbReference type="FunFam" id="2.30.170.40:FF:000003">
    <property type="entry name" value="54S ribosomal protein L24"/>
    <property type="match status" value="1"/>
</dbReference>
<dbReference type="OrthoDB" id="361870at2759"/>
<keyword evidence="8" id="KW-1185">Reference proteome</keyword>